<feature type="domain" description="DUF2272" evidence="2">
    <location>
        <begin position="87"/>
        <end position="291"/>
    </location>
</feature>
<dbReference type="Proteomes" id="UP001165423">
    <property type="component" value="Unassembled WGS sequence"/>
</dbReference>
<dbReference type="EMBL" id="JALGCL010000001">
    <property type="protein sequence ID" value="MCJ0824761.1"/>
    <property type="molecule type" value="Genomic_DNA"/>
</dbReference>
<dbReference type="PIRSF" id="PIRSF028415">
    <property type="entry name" value="UCP028415"/>
    <property type="match status" value="1"/>
</dbReference>
<dbReference type="RefSeq" id="WP_243318777.1">
    <property type="nucleotide sequence ID" value="NZ_JALGCL010000001.1"/>
</dbReference>
<evidence type="ECO:0000259" key="2">
    <source>
        <dbReference type="Pfam" id="PF10030"/>
    </source>
</evidence>
<gene>
    <name evidence="3" type="ORF">MQC88_02100</name>
</gene>
<keyword evidence="1" id="KW-0732">Signal</keyword>
<reference evidence="3 4" key="1">
    <citation type="submission" date="2022-03" db="EMBL/GenBank/DDBJ databases">
        <title>Luteimonas soily sp. nov., a novel bacterium isolated from the soil.</title>
        <authorList>
            <person name="Zhang X."/>
        </authorList>
    </citation>
    <scope>NUCLEOTIDE SEQUENCE [LARGE SCALE GENOMIC DNA]</scope>
    <source>
        <strain evidence="3 4">50</strain>
    </source>
</reference>
<name>A0ABT0A1A6_9GAMM</name>
<protein>
    <submittedName>
        <fullName evidence="3">DUF2272 domain-containing protein</fullName>
    </submittedName>
</protein>
<keyword evidence="4" id="KW-1185">Reference proteome</keyword>
<feature type="chain" id="PRO_5045877461" evidence="1">
    <location>
        <begin position="29"/>
        <end position="336"/>
    </location>
</feature>
<evidence type="ECO:0000313" key="3">
    <source>
        <dbReference type="EMBL" id="MCJ0824761.1"/>
    </source>
</evidence>
<evidence type="ECO:0000256" key="1">
    <source>
        <dbReference type="SAM" id="SignalP"/>
    </source>
</evidence>
<evidence type="ECO:0000313" key="4">
    <source>
        <dbReference type="Proteomes" id="UP001165423"/>
    </source>
</evidence>
<sequence length="336" mass="35214">MEMLRVHRILPALLLLAMLSLAAGKATAAGVCTQAPATPDSLAARIAAIACRENTLWFSPFIDAQGRMASMTVSEAETARLDDGATPAWKRVADYWRGSGLLWGMGNSAGASECGYATNDGYPSPACRAFLVDKPWSAAFVSYVMVQAGVPGFRPSASHVDYVRDAYVHPDSSPYTFADPDTTAPAIGDLLCYVRGSSTVAGYAGLTAFLGADPNGGLAMHCDIAVAASPARDKLYLVGGNVLQGVTLRTLPLNRNGLFWALPRGSNLGCAPGSEASCSFNRQNWAVLLKLKPLQPLRSAPLPQPPTTQCCVNCVVGSGVPRCPAQGAGRSLLPGR</sequence>
<dbReference type="InterPro" id="IPR014545">
    <property type="entry name" value="UCP028415"/>
</dbReference>
<organism evidence="3 4">
    <name type="scientific">Cognatiluteimonas sedimenti</name>
    <dbReference type="NCBI Taxonomy" id="2927791"/>
    <lineage>
        <taxon>Bacteria</taxon>
        <taxon>Pseudomonadati</taxon>
        <taxon>Pseudomonadota</taxon>
        <taxon>Gammaproteobacteria</taxon>
        <taxon>Lysobacterales</taxon>
        <taxon>Lysobacteraceae</taxon>
        <taxon>Cognatiluteimonas</taxon>
    </lineage>
</organism>
<dbReference type="InterPro" id="IPR019262">
    <property type="entry name" value="DUF2272"/>
</dbReference>
<dbReference type="Pfam" id="PF10030">
    <property type="entry name" value="DUF2272"/>
    <property type="match status" value="1"/>
</dbReference>
<accession>A0ABT0A1A6</accession>
<proteinExistence type="predicted"/>
<feature type="signal peptide" evidence="1">
    <location>
        <begin position="1"/>
        <end position="28"/>
    </location>
</feature>
<comment type="caution">
    <text evidence="3">The sequence shown here is derived from an EMBL/GenBank/DDBJ whole genome shotgun (WGS) entry which is preliminary data.</text>
</comment>